<dbReference type="Pfam" id="PF04972">
    <property type="entry name" value="BON"/>
    <property type="match status" value="1"/>
</dbReference>
<evidence type="ECO:0000259" key="1">
    <source>
        <dbReference type="PROSITE" id="PS50914"/>
    </source>
</evidence>
<dbReference type="AlphaFoldDB" id="A0A6I6HF48"/>
<dbReference type="RefSeq" id="WP_157613937.1">
    <property type="nucleotide sequence ID" value="NZ_CP046622.1"/>
</dbReference>
<protein>
    <submittedName>
        <fullName evidence="2">BON domain-containing protein</fullName>
    </submittedName>
</protein>
<dbReference type="SMART" id="SM00749">
    <property type="entry name" value="BON"/>
    <property type="match status" value="1"/>
</dbReference>
<name>A0A6I6HF48_VARPD</name>
<proteinExistence type="predicted"/>
<gene>
    <name evidence="2" type="ORF">GOQ09_13910</name>
</gene>
<evidence type="ECO:0000313" key="2">
    <source>
        <dbReference type="EMBL" id="QGW82601.1"/>
    </source>
</evidence>
<dbReference type="OrthoDB" id="870892at2"/>
<sequence>MNPDLELRHEVFAQLNWDPAVVGCDVDVCVEGGVVTLQGRLASESLKTAVERAVRRAEGIGTIVNQLTTVDAHQAVAPPKL</sequence>
<organism evidence="2 3">
    <name type="scientific">Variovorax paradoxus</name>
    <dbReference type="NCBI Taxonomy" id="34073"/>
    <lineage>
        <taxon>Bacteria</taxon>
        <taxon>Pseudomonadati</taxon>
        <taxon>Pseudomonadota</taxon>
        <taxon>Betaproteobacteria</taxon>
        <taxon>Burkholderiales</taxon>
        <taxon>Comamonadaceae</taxon>
        <taxon>Variovorax</taxon>
    </lineage>
</organism>
<dbReference type="PROSITE" id="PS50914">
    <property type="entry name" value="BON"/>
    <property type="match status" value="1"/>
</dbReference>
<dbReference type="Gene3D" id="3.30.1340.30">
    <property type="match status" value="1"/>
</dbReference>
<reference evidence="2 3" key="1">
    <citation type="submission" date="2019-12" db="EMBL/GenBank/DDBJ databases">
        <title>Hybrid Genome Assemblies of two High G+C Isolates from Undergraduate Microbiology Courses.</title>
        <authorList>
            <person name="Ne Ville C.J."/>
            <person name="Enright D."/>
            <person name="Hernandez I."/>
            <person name="Dodsworth J."/>
            <person name="Orwin P.M."/>
        </authorList>
    </citation>
    <scope>NUCLEOTIDE SEQUENCE [LARGE SCALE GENOMIC DNA]</scope>
    <source>
        <strain evidence="2 3">CSUSB</strain>
    </source>
</reference>
<dbReference type="Proteomes" id="UP000425817">
    <property type="component" value="Chromosome"/>
</dbReference>
<dbReference type="EMBL" id="CP046622">
    <property type="protein sequence ID" value="QGW82601.1"/>
    <property type="molecule type" value="Genomic_DNA"/>
</dbReference>
<dbReference type="InterPro" id="IPR014004">
    <property type="entry name" value="Transpt-assoc_nodulatn_dom_bac"/>
</dbReference>
<evidence type="ECO:0000313" key="3">
    <source>
        <dbReference type="Proteomes" id="UP000425817"/>
    </source>
</evidence>
<accession>A0A6I6HF48</accession>
<dbReference type="InterPro" id="IPR007055">
    <property type="entry name" value="BON_dom"/>
</dbReference>
<feature type="domain" description="BON" evidence="1">
    <location>
        <begin position="3"/>
        <end position="71"/>
    </location>
</feature>